<dbReference type="InterPro" id="IPR027961">
    <property type="entry name" value="DUF4442"/>
</dbReference>
<dbReference type="Proteomes" id="UP000306631">
    <property type="component" value="Unassembled WGS sequence"/>
</dbReference>
<comment type="caution">
    <text evidence="1">The sequence shown here is derived from an EMBL/GenBank/DDBJ whole genome shotgun (WGS) entry which is preliminary data.</text>
</comment>
<evidence type="ECO:0000313" key="2">
    <source>
        <dbReference type="Proteomes" id="UP000306631"/>
    </source>
</evidence>
<name>A0A4S2D9M2_STEMA</name>
<sequence length="169" mass="18648">MSAPLLTLYRRMQRWPAGQWLFARAVCFKAPYFASIAPRITVLEPGRCEGHIAHRRRVTNHIGTVHAIALCNLAELTAGLMVDASLPRGMRWIPKGMEVQYLAKATGTQHAVATPAQPIIAADSGYTLPVDVHIRDTAGTPVFSARIQMWLSPQDRSRNAPTTGHLTDR</sequence>
<accession>A0A4S2D9M2</accession>
<dbReference type="OrthoDB" id="793353at2"/>
<dbReference type="CDD" id="cd03443">
    <property type="entry name" value="PaaI_thioesterase"/>
    <property type="match status" value="1"/>
</dbReference>
<organism evidence="1 2">
    <name type="scientific">Stenotrophomonas maltophilia</name>
    <name type="common">Pseudomonas maltophilia</name>
    <name type="synonym">Xanthomonas maltophilia</name>
    <dbReference type="NCBI Taxonomy" id="40324"/>
    <lineage>
        <taxon>Bacteria</taxon>
        <taxon>Pseudomonadati</taxon>
        <taxon>Pseudomonadota</taxon>
        <taxon>Gammaproteobacteria</taxon>
        <taxon>Lysobacterales</taxon>
        <taxon>Lysobacteraceae</taxon>
        <taxon>Stenotrophomonas</taxon>
        <taxon>Stenotrophomonas maltophilia group</taxon>
    </lineage>
</organism>
<dbReference type="Pfam" id="PF14539">
    <property type="entry name" value="DUF4442"/>
    <property type="match status" value="1"/>
</dbReference>
<dbReference type="SUPFAM" id="SSF54637">
    <property type="entry name" value="Thioesterase/thiol ester dehydrase-isomerase"/>
    <property type="match status" value="1"/>
</dbReference>
<dbReference type="Gene3D" id="3.10.129.10">
    <property type="entry name" value="Hotdog Thioesterase"/>
    <property type="match status" value="1"/>
</dbReference>
<reference evidence="1 2" key="1">
    <citation type="submission" date="2019-04" db="EMBL/GenBank/DDBJ databases">
        <title>Microbes associate with the intestines of laboratory mice.</title>
        <authorList>
            <person name="Navarre W."/>
            <person name="Wong E."/>
            <person name="Huang K."/>
            <person name="Tropini C."/>
            <person name="Ng K."/>
            <person name="Yu B."/>
        </authorList>
    </citation>
    <scope>NUCLEOTIDE SEQUENCE [LARGE SCALE GENOMIC DNA]</scope>
    <source>
        <strain evidence="1 2">NM62_B4-13</strain>
    </source>
</reference>
<evidence type="ECO:0000313" key="1">
    <source>
        <dbReference type="EMBL" id="TGY37234.1"/>
    </source>
</evidence>
<gene>
    <name evidence="1" type="ORF">E5352_01345</name>
</gene>
<proteinExistence type="predicted"/>
<dbReference type="RefSeq" id="WP_136003068.1">
    <property type="nucleotide sequence ID" value="NZ_SRYW01000001.1"/>
</dbReference>
<dbReference type="InterPro" id="IPR029069">
    <property type="entry name" value="HotDog_dom_sf"/>
</dbReference>
<protein>
    <submittedName>
        <fullName evidence="1">DUF4442 domain-containing protein</fullName>
    </submittedName>
</protein>
<dbReference type="AlphaFoldDB" id="A0A4S2D9M2"/>
<dbReference type="EMBL" id="SRYW01000001">
    <property type="protein sequence ID" value="TGY37234.1"/>
    <property type="molecule type" value="Genomic_DNA"/>
</dbReference>